<dbReference type="OrthoDB" id="517819at2"/>
<accession>A0A2A2TF82</accession>
<feature type="transmembrane region" description="Helical" evidence="1">
    <location>
        <begin position="35"/>
        <end position="56"/>
    </location>
</feature>
<dbReference type="AlphaFoldDB" id="A0A2A2TF82"/>
<protein>
    <submittedName>
        <fullName evidence="2">Uncharacterized protein</fullName>
    </submittedName>
</protein>
<gene>
    <name evidence="2" type="ORF">CK510_20125</name>
</gene>
<evidence type="ECO:0000256" key="1">
    <source>
        <dbReference type="SAM" id="Phobius"/>
    </source>
</evidence>
<organism evidence="2 3">
    <name type="scientific">Brunnivagina elsteri CCALA 953</name>
    <dbReference type="NCBI Taxonomy" id="987040"/>
    <lineage>
        <taxon>Bacteria</taxon>
        <taxon>Bacillati</taxon>
        <taxon>Cyanobacteriota</taxon>
        <taxon>Cyanophyceae</taxon>
        <taxon>Nostocales</taxon>
        <taxon>Calotrichaceae</taxon>
        <taxon>Brunnivagina</taxon>
    </lineage>
</organism>
<sequence>MSYDLFTRIPMKPLILIWLAYTWLGWYLSAYHIGWLVGAFVLIFVLTIVWQTTSWLEKLIEIGSKTLVVVLFLSLSVTLVASWSLLFSLFLMPLATTMLTNMELRLSGLTRLDRLILLTIFAGLGLVIGEVIDIFFLPSIRY</sequence>
<feature type="transmembrane region" description="Helical" evidence="1">
    <location>
        <begin position="68"/>
        <end position="95"/>
    </location>
</feature>
<evidence type="ECO:0000313" key="3">
    <source>
        <dbReference type="Proteomes" id="UP000218238"/>
    </source>
</evidence>
<keyword evidence="1" id="KW-0812">Transmembrane</keyword>
<name>A0A2A2TF82_9CYAN</name>
<evidence type="ECO:0000313" key="2">
    <source>
        <dbReference type="EMBL" id="PAX52288.1"/>
    </source>
</evidence>
<dbReference type="EMBL" id="NTFS01000257">
    <property type="protein sequence ID" value="PAX52288.1"/>
    <property type="molecule type" value="Genomic_DNA"/>
</dbReference>
<proteinExistence type="predicted"/>
<keyword evidence="3" id="KW-1185">Reference proteome</keyword>
<comment type="caution">
    <text evidence="2">The sequence shown here is derived from an EMBL/GenBank/DDBJ whole genome shotgun (WGS) entry which is preliminary data.</text>
</comment>
<reference evidence="2 3" key="1">
    <citation type="submission" date="2017-08" db="EMBL/GenBank/DDBJ databases">
        <title>Draft genome sequence of filamentous cyanobacterium Calothrix elsteri CCALA 953.</title>
        <authorList>
            <person name="Gagunashvili A.N."/>
            <person name="Elster J."/>
            <person name="Andresson O.S."/>
        </authorList>
    </citation>
    <scope>NUCLEOTIDE SEQUENCE [LARGE SCALE GENOMIC DNA]</scope>
    <source>
        <strain evidence="2 3">CCALA 953</strain>
    </source>
</reference>
<keyword evidence="1" id="KW-0472">Membrane</keyword>
<feature type="transmembrane region" description="Helical" evidence="1">
    <location>
        <begin position="115"/>
        <end position="137"/>
    </location>
</feature>
<feature type="transmembrane region" description="Helical" evidence="1">
    <location>
        <begin position="12"/>
        <end position="29"/>
    </location>
</feature>
<dbReference type="Proteomes" id="UP000218238">
    <property type="component" value="Unassembled WGS sequence"/>
</dbReference>
<keyword evidence="1" id="KW-1133">Transmembrane helix</keyword>